<name>A0A832N4L0_9GAMM</name>
<dbReference type="PANTHER" id="PTHR41786:SF1">
    <property type="entry name" value="6-HYDROXYMETHYLPTERIN DIPHOSPHOKINASE MPTE-LIKE DOMAIN-CONTAINING PROTEIN"/>
    <property type="match status" value="1"/>
</dbReference>
<proteinExistence type="predicted"/>
<dbReference type="InterPro" id="IPR002826">
    <property type="entry name" value="MptE-like"/>
</dbReference>
<evidence type="ECO:0000313" key="2">
    <source>
        <dbReference type="EMBL" id="HHJ80030.1"/>
    </source>
</evidence>
<dbReference type="Pfam" id="PF01973">
    <property type="entry name" value="MptE-like"/>
    <property type="match status" value="1"/>
</dbReference>
<dbReference type="AlphaFoldDB" id="A0A832N4L0"/>
<organism evidence="2">
    <name type="scientific">Candidatus Tenderia electrophaga</name>
    <dbReference type="NCBI Taxonomy" id="1748243"/>
    <lineage>
        <taxon>Bacteria</taxon>
        <taxon>Pseudomonadati</taxon>
        <taxon>Pseudomonadota</taxon>
        <taxon>Gammaproteobacteria</taxon>
        <taxon>Candidatus Tenderiales</taxon>
        <taxon>Candidatus Tenderiaceae</taxon>
        <taxon>Candidatus Tenderia</taxon>
    </lineage>
</organism>
<dbReference type="Proteomes" id="UP000885832">
    <property type="component" value="Unassembled WGS sequence"/>
</dbReference>
<sequence>MSETNLPPQSDLNAVVSNPFGEHSLFAINRNTFQKTDASSVFRSRYGDSLFKENTFYIIAGTDSGLLYQYVKQQQVPKGSRYLFVELAQVLDRLTILDDPQEDIVITRFEDWFEKASKMDMFDYSIQDRMMLQRSLGVVHGHYNDYAPFWRELKAEFEVFMGKQHVGINARPFTSQQIENLTENQTPAICLTDAFKGKTAVLLAGGPSLDLLMPWVRQHRRDLLVIAVSRISYSLLQAGIQPDICVSVDPHAINLNVSKEMLEFQDGTLLVNEYHLNSNLLSSWGGKKTFTGPRYPWATPLEPTNLPASAGSTVTNNAFSLALLTGVTQLILGGADFCYSQTGYTHASGSAEHALGPRPMHGDKRVTTNNGMMADTHNEFLNSARTINLQAEDAQAMGCRVINPAPGSMRLSHIEYIPLDDIQVEALEKTAR</sequence>
<evidence type="ECO:0000259" key="1">
    <source>
        <dbReference type="Pfam" id="PF01973"/>
    </source>
</evidence>
<reference evidence="2" key="1">
    <citation type="journal article" date="2020" name="mSystems">
        <title>Genome- and Community-Level Interaction Insights into Carbon Utilization and Element Cycling Functions of Hydrothermarchaeota in Hydrothermal Sediment.</title>
        <authorList>
            <person name="Zhou Z."/>
            <person name="Liu Y."/>
            <person name="Xu W."/>
            <person name="Pan J."/>
            <person name="Luo Z.H."/>
            <person name="Li M."/>
        </authorList>
    </citation>
    <scope>NUCLEOTIDE SEQUENCE [LARGE SCALE GENOMIC DNA]</scope>
    <source>
        <strain evidence="2">HyVt-505</strain>
    </source>
</reference>
<feature type="non-terminal residue" evidence="2">
    <location>
        <position position="432"/>
    </location>
</feature>
<comment type="caution">
    <text evidence="2">The sequence shown here is derived from an EMBL/GenBank/DDBJ whole genome shotgun (WGS) entry which is preliminary data.</text>
</comment>
<protein>
    <submittedName>
        <fullName evidence="2">DUF115 domain-containing protein</fullName>
    </submittedName>
</protein>
<dbReference type="PANTHER" id="PTHR41786">
    <property type="entry name" value="MOTILITY ACCESSORY FACTOR MAF"/>
    <property type="match status" value="1"/>
</dbReference>
<gene>
    <name evidence="2" type="ORF">ENJ65_00185</name>
</gene>
<feature type="domain" description="6-hydroxymethylpterin diphosphokinase MptE-like" evidence="1">
    <location>
        <begin position="176"/>
        <end position="341"/>
    </location>
</feature>
<dbReference type="EMBL" id="DRNF01000014">
    <property type="protein sequence ID" value="HHJ80030.1"/>
    <property type="molecule type" value="Genomic_DNA"/>
</dbReference>
<accession>A0A832N4L0</accession>